<dbReference type="AlphaFoldDB" id="A0A2A4JHY4"/>
<name>A0A2A4JHY4_HELVI</name>
<gene>
    <name evidence="2" type="ORF">B5V51_1620</name>
</gene>
<sequence>MAGVALHDRPLHDRPPPDHKHKQPDKPPLPQGKGNAQRPLLGPRINLLVNAGGMPLDIYPTTLRPAPCPLLTLPYIPYPPPMYPIQYYPVETDPAMMGMMGGMGYVGYEESVYEGGMQPYYPHAPHYPPPHPHPHPHHIDHK</sequence>
<proteinExistence type="predicted"/>
<reference evidence="2" key="1">
    <citation type="submission" date="2017-09" db="EMBL/GenBank/DDBJ databases">
        <title>Contemporary evolution of a Lepidopteran species, Heliothis virescens, in response to modern agricultural practices.</title>
        <authorList>
            <person name="Fritz M.L."/>
            <person name="Deyonke A.M."/>
            <person name="Papanicolaou A."/>
            <person name="Micinski S."/>
            <person name="Westbrook J."/>
            <person name="Gould F."/>
        </authorList>
    </citation>
    <scope>NUCLEOTIDE SEQUENCE [LARGE SCALE GENOMIC DNA]</scope>
    <source>
        <strain evidence="2">HvINT-</strain>
        <tissue evidence="2">Whole body</tissue>
    </source>
</reference>
<evidence type="ECO:0000313" key="2">
    <source>
        <dbReference type="EMBL" id="PCG71667.1"/>
    </source>
</evidence>
<accession>A0A2A4JHY4</accession>
<protein>
    <submittedName>
        <fullName evidence="2">Uncharacterized protein</fullName>
    </submittedName>
</protein>
<comment type="caution">
    <text evidence="2">The sequence shown here is derived from an EMBL/GenBank/DDBJ whole genome shotgun (WGS) entry which is preliminary data.</text>
</comment>
<evidence type="ECO:0000256" key="1">
    <source>
        <dbReference type="SAM" id="MobiDB-lite"/>
    </source>
</evidence>
<feature type="region of interest" description="Disordered" evidence="1">
    <location>
        <begin position="1"/>
        <end position="42"/>
    </location>
</feature>
<dbReference type="EMBL" id="NWSH01001330">
    <property type="protein sequence ID" value="PCG71667.1"/>
    <property type="molecule type" value="Genomic_DNA"/>
</dbReference>
<feature type="compositionally biased region" description="Basic and acidic residues" evidence="1">
    <location>
        <begin position="1"/>
        <end position="18"/>
    </location>
</feature>
<organism evidence="2">
    <name type="scientific">Heliothis virescens</name>
    <name type="common">Tobacco budworm moth</name>
    <dbReference type="NCBI Taxonomy" id="7102"/>
    <lineage>
        <taxon>Eukaryota</taxon>
        <taxon>Metazoa</taxon>
        <taxon>Ecdysozoa</taxon>
        <taxon>Arthropoda</taxon>
        <taxon>Hexapoda</taxon>
        <taxon>Insecta</taxon>
        <taxon>Pterygota</taxon>
        <taxon>Neoptera</taxon>
        <taxon>Endopterygota</taxon>
        <taxon>Lepidoptera</taxon>
        <taxon>Glossata</taxon>
        <taxon>Ditrysia</taxon>
        <taxon>Noctuoidea</taxon>
        <taxon>Noctuidae</taxon>
        <taxon>Heliothinae</taxon>
        <taxon>Heliothis</taxon>
    </lineage>
</organism>